<comment type="pathway">
    <text evidence="1">Cofactor biosynthesis; thiamine diphosphate biosynthesis.</text>
</comment>
<dbReference type="GO" id="GO:0004789">
    <property type="term" value="F:thiamine-phosphate diphosphorylase activity"/>
    <property type="evidence" value="ECO:0007669"/>
    <property type="project" value="TreeGrafter"/>
</dbReference>
<name>H7EMD5_9SPIR</name>
<dbReference type="InterPro" id="IPR013785">
    <property type="entry name" value="Aldolase_TIM"/>
</dbReference>
<dbReference type="Pfam" id="PF02581">
    <property type="entry name" value="TMP-TENI"/>
    <property type="match status" value="1"/>
</dbReference>
<gene>
    <name evidence="4" type="ORF">TresaDRAFT_0357</name>
</gene>
<comment type="caution">
    <text evidence="4">The sequence shown here is derived from an EMBL/GenBank/DDBJ whole genome shotgun (WGS) entry which is preliminary data.</text>
</comment>
<organism evidence="4 5">
    <name type="scientific">Treponema saccharophilum DSM 2985</name>
    <dbReference type="NCBI Taxonomy" id="907348"/>
    <lineage>
        <taxon>Bacteria</taxon>
        <taxon>Pseudomonadati</taxon>
        <taxon>Spirochaetota</taxon>
        <taxon>Spirochaetia</taxon>
        <taxon>Spirochaetales</taxon>
        <taxon>Treponemataceae</taxon>
        <taxon>Treponema</taxon>
    </lineage>
</organism>
<dbReference type="Gene3D" id="3.20.20.70">
    <property type="entry name" value="Aldolase class I"/>
    <property type="match status" value="1"/>
</dbReference>
<dbReference type="EMBL" id="AGRW01000051">
    <property type="protein sequence ID" value="EIC01220.1"/>
    <property type="molecule type" value="Genomic_DNA"/>
</dbReference>
<reference evidence="4 5" key="1">
    <citation type="submission" date="2011-09" db="EMBL/GenBank/DDBJ databases">
        <title>The draft genome of Treponema saccharophilum DSM 2985.</title>
        <authorList>
            <consortium name="US DOE Joint Genome Institute (JGI-PGF)"/>
            <person name="Lucas S."/>
            <person name="Copeland A."/>
            <person name="Lapidus A."/>
            <person name="Glavina del Rio T."/>
            <person name="Dalin E."/>
            <person name="Tice H."/>
            <person name="Bruce D."/>
            <person name="Goodwin L."/>
            <person name="Pitluck S."/>
            <person name="Peters L."/>
            <person name="Kyrpides N."/>
            <person name="Mavromatis K."/>
            <person name="Ivanova N."/>
            <person name="Markowitz V."/>
            <person name="Cheng J.-F."/>
            <person name="Hugenholtz P."/>
            <person name="Woyke T."/>
            <person name="Wu D."/>
            <person name="Gronow S."/>
            <person name="Wellnitz S."/>
            <person name="Brambilla E."/>
            <person name="Klenk H.-P."/>
            <person name="Eisen J.A."/>
        </authorList>
    </citation>
    <scope>NUCLEOTIDE SEQUENCE [LARGE SCALE GENOMIC DNA]</scope>
    <source>
        <strain evidence="4 5">DSM 2985</strain>
    </source>
</reference>
<keyword evidence="5" id="KW-1185">Reference proteome</keyword>
<dbReference type="PANTHER" id="PTHR20857">
    <property type="entry name" value="THIAMINE-PHOSPHATE PYROPHOSPHORYLASE"/>
    <property type="match status" value="1"/>
</dbReference>
<sequence length="188" mass="20058">MNFGGNTIVVTNRNLCGTDFLARIREICMGDAIAIILREKDLPEDDYARLARSVNGICGIYGKKFIAHNFPDAARSLGIKSIHLPLPVFLSATENRRLDFFDEIGTSVHSVEDAVAAEKAGASYITAGHIFDTDCKKGIPGRGLPFLRDVCAAVRIPVYAIGGIKPQNIGSVIECGAAGGCVMSLAMS</sequence>
<evidence type="ECO:0000256" key="1">
    <source>
        <dbReference type="ARBA" id="ARBA00004948"/>
    </source>
</evidence>
<dbReference type="InterPro" id="IPR036206">
    <property type="entry name" value="ThiamineP_synth_sf"/>
</dbReference>
<accession>H7EMD5</accession>
<evidence type="ECO:0000256" key="2">
    <source>
        <dbReference type="ARBA" id="ARBA00022977"/>
    </source>
</evidence>
<evidence type="ECO:0000313" key="4">
    <source>
        <dbReference type="EMBL" id="EIC01220.1"/>
    </source>
</evidence>
<feature type="domain" description="Thiamine phosphate synthase/TenI" evidence="3">
    <location>
        <begin position="9"/>
        <end position="184"/>
    </location>
</feature>
<evidence type="ECO:0000313" key="5">
    <source>
        <dbReference type="Proteomes" id="UP000003571"/>
    </source>
</evidence>
<evidence type="ECO:0000259" key="3">
    <source>
        <dbReference type="Pfam" id="PF02581"/>
    </source>
</evidence>
<dbReference type="SUPFAM" id="SSF51391">
    <property type="entry name" value="Thiamin phosphate synthase"/>
    <property type="match status" value="1"/>
</dbReference>
<dbReference type="PANTHER" id="PTHR20857:SF15">
    <property type="entry name" value="THIAMINE-PHOSPHATE SYNTHASE"/>
    <property type="match status" value="1"/>
</dbReference>
<dbReference type="AlphaFoldDB" id="H7EMD5"/>
<dbReference type="GO" id="GO:0005737">
    <property type="term" value="C:cytoplasm"/>
    <property type="evidence" value="ECO:0007669"/>
    <property type="project" value="TreeGrafter"/>
</dbReference>
<dbReference type="CDD" id="cd00564">
    <property type="entry name" value="TMP_TenI"/>
    <property type="match status" value="1"/>
</dbReference>
<dbReference type="eggNOG" id="COG0352">
    <property type="taxonomic scope" value="Bacteria"/>
</dbReference>
<dbReference type="GO" id="GO:0009228">
    <property type="term" value="P:thiamine biosynthetic process"/>
    <property type="evidence" value="ECO:0007669"/>
    <property type="project" value="UniProtKB-KW"/>
</dbReference>
<dbReference type="STRING" id="907348.TresaDRAFT_0357"/>
<proteinExistence type="predicted"/>
<dbReference type="RefSeq" id="WP_002705444.1">
    <property type="nucleotide sequence ID" value="NZ_AGRW01000051.1"/>
</dbReference>
<protein>
    <submittedName>
        <fullName evidence="4">Thiamine monophosphate synthase</fullName>
    </submittedName>
</protein>
<dbReference type="PATRIC" id="fig|907348.3.peg.2113"/>
<dbReference type="OrthoDB" id="9812206at2"/>
<dbReference type="InterPro" id="IPR022998">
    <property type="entry name" value="ThiamineP_synth_TenI"/>
</dbReference>
<keyword evidence="2" id="KW-0784">Thiamine biosynthesis</keyword>
<dbReference type="Proteomes" id="UP000003571">
    <property type="component" value="Unassembled WGS sequence"/>
</dbReference>